<comment type="subcellular location">
    <subcellularLocation>
        <location evidence="5 6">Cytoplasm</location>
    </subcellularLocation>
</comment>
<proteinExistence type="inferred from homology"/>
<dbReference type="PANTHER" id="PTHR30008">
    <property type="entry name" value="EXODEOXYRIBONUCLEASE 7 LARGE SUBUNIT"/>
    <property type="match status" value="1"/>
</dbReference>
<dbReference type="Proteomes" id="UP001156870">
    <property type="component" value="Unassembled WGS sequence"/>
</dbReference>
<dbReference type="NCBIfam" id="TIGR00237">
    <property type="entry name" value="xseA"/>
    <property type="match status" value="1"/>
</dbReference>
<keyword evidence="10" id="KW-1185">Reference proteome</keyword>
<evidence type="ECO:0000259" key="7">
    <source>
        <dbReference type="Pfam" id="PF02601"/>
    </source>
</evidence>
<dbReference type="InterPro" id="IPR025824">
    <property type="entry name" value="OB-fold_nuc-bd_dom"/>
</dbReference>
<comment type="caution">
    <text evidence="9">The sequence shown here is derived from an EMBL/GenBank/DDBJ whole genome shotgun (WGS) entry which is preliminary data.</text>
</comment>
<dbReference type="GO" id="GO:0006308">
    <property type="term" value="P:DNA catabolic process"/>
    <property type="evidence" value="ECO:0007669"/>
    <property type="project" value="UniProtKB-UniRule"/>
</dbReference>
<keyword evidence="3 5" id="KW-0378">Hydrolase</keyword>
<comment type="similarity">
    <text evidence="5 6">Belongs to the XseA family.</text>
</comment>
<reference evidence="9 10" key="1">
    <citation type="journal article" date="2014" name="Int. J. Syst. Evol. Microbiol.">
        <title>Complete genome sequence of Corynebacterium casei LMG S-19264T (=DSM 44701T), isolated from a smear-ripened cheese.</title>
        <authorList>
            <consortium name="US DOE Joint Genome Institute (JGI-PGF)"/>
            <person name="Walter F."/>
            <person name="Albersmeier A."/>
            <person name="Kalinowski J."/>
            <person name="Ruckert C."/>
        </authorList>
    </citation>
    <scope>NUCLEOTIDE SEQUENCE [LARGE SCALE GENOMIC DNA]</scope>
    <source>
        <strain evidence="9 10">NBRC 110095</strain>
    </source>
</reference>
<accession>A0AA37WPJ5</accession>
<dbReference type="GO" id="GO:0005737">
    <property type="term" value="C:cytoplasm"/>
    <property type="evidence" value="ECO:0007669"/>
    <property type="project" value="UniProtKB-SubCell"/>
</dbReference>
<sequence length="418" mass="47109">MWVQGEISNMSVPSSGHWYFTLKDSNAQIRCAMFRNRNQSVRFRPKHGQEVLIRGRVSLYEGRGDFQLIVEHMEEAGLGDLQQQFEQLKQKLSDEGLFDPARKQALPSLPLHVGVITSPTGAAIRDVLSVFQRRFPAIPITVIPALVQGNEAAHSLVNALHMAIMSGLFDVLIIGRGGGSLEDLWPFNEEIVARAIAECPIPIVSAVGHEVDFTIADFVADYRAPTPSAAAEVLSPDQHTLSQRLLTIQQKFMQSMLVSINQRKQATTHLRKRLKHPRDQLRQQAQRVDHLEIRLQQILNTRLSQRGQYLRYQANRLLQQHPRKQLPAQHDQLNQATQRLFRLSERLHQTFQTKLAALTHRLDSVSPLNTLKRGYSIVTDQQGAPIVDVNKTSVGDQLSAKLANGTLEIEVMKISPLK</sequence>
<dbReference type="InterPro" id="IPR020579">
    <property type="entry name" value="Exonuc_VII_lsu_C"/>
</dbReference>
<evidence type="ECO:0000256" key="5">
    <source>
        <dbReference type="HAMAP-Rule" id="MF_00378"/>
    </source>
</evidence>
<comment type="catalytic activity">
    <reaction evidence="5 6">
        <text>Exonucleolytic cleavage in either 5'- to 3'- or 3'- to 5'-direction to yield nucleoside 5'-phosphates.</text>
        <dbReference type="EC" id="3.1.11.6"/>
    </reaction>
</comment>
<protein>
    <recommendedName>
        <fullName evidence="5">Exodeoxyribonuclease 7 large subunit</fullName>
        <ecNumber evidence="5">3.1.11.6</ecNumber>
    </recommendedName>
    <alternativeName>
        <fullName evidence="5">Exodeoxyribonuclease VII large subunit</fullName>
        <shortName evidence="5">Exonuclease VII large subunit</shortName>
    </alternativeName>
</protein>
<dbReference type="PANTHER" id="PTHR30008:SF0">
    <property type="entry name" value="EXODEOXYRIBONUCLEASE 7 LARGE SUBUNIT"/>
    <property type="match status" value="1"/>
</dbReference>
<dbReference type="EC" id="3.1.11.6" evidence="5"/>
<keyword evidence="4 5" id="KW-0269">Exonuclease</keyword>
<dbReference type="InterPro" id="IPR003753">
    <property type="entry name" value="Exonuc_VII_L"/>
</dbReference>
<evidence type="ECO:0000256" key="3">
    <source>
        <dbReference type="ARBA" id="ARBA00022801"/>
    </source>
</evidence>
<dbReference type="GO" id="GO:0009318">
    <property type="term" value="C:exodeoxyribonuclease VII complex"/>
    <property type="evidence" value="ECO:0007669"/>
    <property type="project" value="UniProtKB-UniRule"/>
</dbReference>
<keyword evidence="2 5" id="KW-0540">Nuclease</keyword>
<comment type="subunit">
    <text evidence="5">Heterooligomer composed of large and small subunits.</text>
</comment>
<comment type="function">
    <text evidence="5">Bidirectionally degrades single-stranded DNA into large acid-insoluble oligonucleotides, which are then degraded further into small acid-soluble oligonucleotides.</text>
</comment>
<feature type="domain" description="Exonuclease VII large subunit C-terminal" evidence="7">
    <location>
        <begin position="97"/>
        <end position="409"/>
    </location>
</feature>
<dbReference type="AlphaFoldDB" id="A0AA37WPJ5"/>
<name>A0AA37WPJ5_9GAMM</name>
<evidence type="ECO:0000313" key="9">
    <source>
        <dbReference type="EMBL" id="GLS26122.1"/>
    </source>
</evidence>
<keyword evidence="1 5" id="KW-0963">Cytoplasm</keyword>
<evidence type="ECO:0000256" key="1">
    <source>
        <dbReference type="ARBA" id="ARBA00022490"/>
    </source>
</evidence>
<organism evidence="9 10">
    <name type="scientific">Marinibactrum halimedae</name>
    <dbReference type="NCBI Taxonomy" id="1444977"/>
    <lineage>
        <taxon>Bacteria</taxon>
        <taxon>Pseudomonadati</taxon>
        <taxon>Pseudomonadota</taxon>
        <taxon>Gammaproteobacteria</taxon>
        <taxon>Cellvibrionales</taxon>
        <taxon>Cellvibrionaceae</taxon>
        <taxon>Marinibactrum</taxon>
    </lineage>
</organism>
<dbReference type="Pfam" id="PF02601">
    <property type="entry name" value="Exonuc_VII_L"/>
    <property type="match status" value="1"/>
</dbReference>
<dbReference type="EMBL" id="BSPD01000039">
    <property type="protein sequence ID" value="GLS26122.1"/>
    <property type="molecule type" value="Genomic_DNA"/>
</dbReference>
<evidence type="ECO:0000313" key="10">
    <source>
        <dbReference type="Proteomes" id="UP001156870"/>
    </source>
</evidence>
<evidence type="ECO:0000256" key="2">
    <source>
        <dbReference type="ARBA" id="ARBA00022722"/>
    </source>
</evidence>
<dbReference type="HAMAP" id="MF_00378">
    <property type="entry name" value="Exonuc_7_L"/>
    <property type="match status" value="1"/>
</dbReference>
<evidence type="ECO:0000256" key="4">
    <source>
        <dbReference type="ARBA" id="ARBA00022839"/>
    </source>
</evidence>
<feature type="domain" description="OB-fold nucleic acid binding" evidence="8">
    <location>
        <begin position="1"/>
        <end position="74"/>
    </location>
</feature>
<evidence type="ECO:0000256" key="6">
    <source>
        <dbReference type="RuleBase" id="RU004355"/>
    </source>
</evidence>
<dbReference type="CDD" id="cd04489">
    <property type="entry name" value="ExoVII_LU_OBF"/>
    <property type="match status" value="1"/>
</dbReference>
<dbReference type="GO" id="GO:0008855">
    <property type="term" value="F:exodeoxyribonuclease VII activity"/>
    <property type="evidence" value="ECO:0007669"/>
    <property type="project" value="UniProtKB-UniRule"/>
</dbReference>
<dbReference type="Pfam" id="PF13742">
    <property type="entry name" value="tRNA_anti_2"/>
    <property type="match status" value="1"/>
</dbReference>
<dbReference type="GO" id="GO:0003676">
    <property type="term" value="F:nucleic acid binding"/>
    <property type="evidence" value="ECO:0007669"/>
    <property type="project" value="InterPro"/>
</dbReference>
<gene>
    <name evidence="5 9" type="primary">xseA</name>
    <name evidence="9" type="ORF">GCM10007877_18370</name>
</gene>
<evidence type="ECO:0000259" key="8">
    <source>
        <dbReference type="Pfam" id="PF13742"/>
    </source>
</evidence>